<dbReference type="EMBL" id="JAXLQG010000011">
    <property type="protein sequence ID" value="KAK5534566.1"/>
    <property type="molecule type" value="Genomic_DNA"/>
</dbReference>
<organism evidence="2 3">
    <name type="scientific">Vermiconidia calcicola</name>
    <dbReference type="NCBI Taxonomy" id="1690605"/>
    <lineage>
        <taxon>Eukaryota</taxon>
        <taxon>Fungi</taxon>
        <taxon>Dikarya</taxon>
        <taxon>Ascomycota</taxon>
        <taxon>Pezizomycotina</taxon>
        <taxon>Dothideomycetes</taxon>
        <taxon>Dothideomycetidae</taxon>
        <taxon>Mycosphaerellales</taxon>
        <taxon>Extremaceae</taxon>
        <taxon>Vermiconidia</taxon>
    </lineage>
</organism>
<accession>A0AAV9Q6F0</accession>
<feature type="compositionally biased region" description="Polar residues" evidence="1">
    <location>
        <begin position="54"/>
        <end position="73"/>
    </location>
</feature>
<feature type="region of interest" description="Disordered" evidence="1">
    <location>
        <begin position="51"/>
        <end position="73"/>
    </location>
</feature>
<feature type="compositionally biased region" description="Basic and acidic residues" evidence="1">
    <location>
        <begin position="205"/>
        <end position="221"/>
    </location>
</feature>
<sequence>MSYYNEGYGQQQYGQAQNYNNERPRVPEPWITEWDARDNRWLFINRQTGDRSFESPQQSYNSGYGGNNVQEYDGQNQRGYYEQEPQKESHTGRNVALGVVGGALGGALLMHEGEKVEDKWDEDKYRLENDARQGIDNVEDIPEDAARWTGRRVQDVEDIPQDIENKYDNAVQDVEDVPEDVAGWAGRKVGDVEGFDDNMDNAYDQGRDQSRYDDDAYRDNY</sequence>
<gene>
    <name evidence="2" type="ORF">LTR25_006598</name>
</gene>
<evidence type="ECO:0000256" key="1">
    <source>
        <dbReference type="SAM" id="MobiDB-lite"/>
    </source>
</evidence>
<evidence type="ECO:0008006" key="4">
    <source>
        <dbReference type="Google" id="ProtNLM"/>
    </source>
</evidence>
<reference evidence="2 3" key="1">
    <citation type="submission" date="2023-06" db="EMBL/GenBank/DDBJ databases">
        <title>Black Yeasts Isolated from many extreme environments.</title>
        <authorList>
            <person name="Coleine C."/>
            <person name="Stajich J.E."/>
            <person name="Selbmann L."/>
        </authorList>
    </citation>
    <scope>NUCLEOTIDE SEQUENCE [LARGE SCALE GENOMIC DNA]</scope>
    <source>
        <strain evidence="2 3">CCFEE 5887</strain>
    </source>
</reference>
<proteinExistence type="predicted"/>
<name>A0AAV9Q6F0_9PEZI</name>
<feature type="region of interest" description="Disordered" evidence="1">
    <location>
        <begin position="1"/>
        <end position="24"/>
    </location>
</feature>
<dbReference type="AlphaFoldDB" id="A0AAV9Q6F0"/>
<feature type="compositionally biased region" description="Low complexity" evidence="1">
    <location>
        <begin position="1"/>
        <end position="21"/>
    </location>
</feature>
<keyword evidence="3" id="KW-1185">Reference proteome</keyword>
<feature type="region of interest" description="Disordered" evidence="1">
    <location>
        <begin position="189"/>
        <end position="221"/>
    </location>
</feature>
<dbReference type="Proteomes" id="UP001345827">
    <property type="component" value="Unassembled WGS sequence"/>
</dbReference>
<evidence type="ECO:0000313" key="2">
    <source>
        <dbReference type="EMBL" id="KAK5534566.1"/>
    </source>
</evidence>
<protein>
    <recommendedName>
        <fullName evidence="4">WW domain-containing protein</fullName>
    </recommendedName>
</protein>
<evidence type="ECO:0000313" key="3">
    <source>
        <dbReference type="Proteomes" id="UP001345827"/>
    </source>
</evidence>
<comment type="caution">
    <text evidence="2">The sequence shown here is derived from an EMBL/GenBank/DDBJ whole genome shotgun (WGS) entry which is preliminary data.</text>
</comment>